<keyword evidence="3 5" id="KW-1133">Transmembrane helix</keyword>
<evidence type="ECO:0000256" key="2">
    <source>
        <dbReference type="ARBA" id="ARBA00022692"/>
    </source>
</evidence>
<feature type="transmembrane region" description="Helical" evidence="5">
    <location>
        <begin position="63"/>
        <end position="93"/>
    </location>
</feature>
<name>A0ABR6ZX09_9BURK</name>
<comment type="caution">
    <text evidence="6">The sequence shown here is derived from an EMBL/GenBank/DDBJ whole genome shotgun (WGS) entry which is preliminary data.</text>
</comment>
<dbReference type="PANTHER" id="PTHR35371:SF1">
    <property type="entry name" value="BLR7753 PROTEIN"/>
    <property type="match status" value="1"/>
</dbReference>
<dbReference type="InterPro" id="IPR001129">
    <property type="entry name" value="Membr-assoc_MAPEG"/>
</dbReference>
<evidence type="ECO:0000256" key="4">
    <source>
        <dbReference type="ARBA" id="ARBA00023136"/>
    </source>
</evidence>
<dbReference type="RefSeq" id="WP_186949909.1">
    <property type="nucleotide sequence ID" value="NZ_JACOGF010000015.1"/>
</dbReference>
<evidence type="ECO:0000256" key="1">
    <source>
        <dbReference type="ARBA" id="ARBA00004370"/>
    </source>
</evidence>
<dbReference type="Pfam" id="PF01124">
    <property type="entry name" value="MAPEG"/>
    <property type="match status" value="1"/>
</dbReference>
<gene>
    <name evidence="6" type="ORF">H8L32_23260</name>
</gene>
<accession>A0ABR6ZX09</accession>
<keyword evidence="4 5" id="KW-0472">Membrane</keyword>
<dbReference type="EMBL" id="JACOGF010000015">
    <property type="protein sequence ID" value="MBC3920402.1"/>
    <property type="molecule type" value="Genomic_DNA"/>
</dbReference>
<organism evidence="6 7">
    <name type="scientific">Undibacterium hunanense</name>
    <dbReference type="NCBI Taxonomy" id="2762292"/>
    <lineage>
        <taxon>Bacteria</taxon>
        <taxon>Pseudomonadati</taxon>
        <taxon>Pseudomonadota</taxon>
        <taxon>Betaproteobacteria</taxon>
        <taxon>Burkholderiales</taxon>
        <taxon>Oxalobacteraceae</taxon>
        <taxon>Undibacterium</taxon>
    </lineage>
</organism>
<comment type="subcellular location">
    <subcellularLocation>
        <location evidence="1">Membrane</location>
    </subcellularLocation>
</comment>
<dbReference type="Gene3D" id="1.20.120.550">
    <property type="entry name" value="Membrane associated eicosanoid/glutathione metabolism-like domain"/>
    <property type="match status" value="1"/>
</dbReference>
<dbReference type="PANTHER" id="PTHR35371">
    <property type="entry name" value="INNER MEMBRANE PROTEIN"/>
    <property type="match status" value="1"/>
</dbReference>
<protein>
    <submittedName>
        <fullName evidence="6">MAPEG family protein</fullName>
    </submittedName>
</protein>
<feature type="transmembrane region" description="Helical" evidence="5">
    <location>
        <begin position="105"/>
        <end position="129"/>
    </location>
</feature>
<keyword evidence="2 5" id="KW-0812">Transmembrane</keyword>
<evidence type="ECO:0000313" key="6">
    <source>
        <dbReference type="EMBL" id="MBC3920402.1"/>
    </source>
</evidence>
<feature type="transmembrane region" description="Helical" evidence="5">
    <location>
        <begin position="6"/>
        <end position="24"/>
    </location>
</feature>
<evidence type="ECO:0000256" key="3">
    <source>
        <dbReference type="ARBA" id="ARBA00022989"/>
    </source>
</evidence>
<reference evidence="6 7" key="1">
    <citation type="submission" date="2020-08" db="EMBL/GenBank/DDBJ databases">
        <title>Novel species isolated from subtropical streams in China.</title>
        <authorList>
            <person name="Lu H."/>
        </authorList>
    </citation>
    <scope>NUCLEOTIDE SEQUENCE [LARGE SCALE GENOMIC DNA]</scope>
    <source>
        <strain evidence="6 7">CY18W</strain>
    </source>
</reference>
<evidence type="ECO:0000313" key="7">
    <source>
        <dbReference type="Proteomes" id="UP000650424"/>
    </source>
</evidence>
<keyword evidence="7" id="KW-1185">Reference proteome</keyword>
<evidence type="ECO:0000256" key="5">
    <source>
        <dbReference type="SAM" id="Phobius"/>
    </source>
</evidence>
<proteinExistence type="predicted"/>
<sequence>MKPELLYLCYATALTGVLWVPYVLERVLTRGVISAVGYEEQPKPQSKWAQRLMKAHGNAVENLVVFATLILLANAMGVSNAIVATASMLYFWARLVHAVTYTLGIPWIRTLAFLTGFAAQAMVAVQLLLH</sequence>
<dbReference type="Proteomes" id="UP000650424">
    <property type="component" value="Unassembled WGS sequence"/>
</dbReference>
<dbReference type="InterPro" id="IPR023352">
    <property type="entry name" value="MAPEG-like_dom_sf"/>
</dbReference>
<dbReference type="SUPFAM" id="SSF161084">
    <property type="entry name" value="MAPEG domain-like"/>
    <property type="match status" value="1"/>
</dbReference>